<evidence type="ECO:0000256" key="4">
    <source>
        <dbReference type="ARBA" id="ARBA00023163"/>
    </source>
</evidence>
<keyword evidence="3 6" id="KW-0805">Transcription regulation</keyword>
<evidence type="ECO:0000256" key="2">
    <source>
        <dbReference type="ARBA" id="ARBA00009626"/>
    </source>
</evidence>
<feature type="compositionally biased region" description="Basic and acidic residues" evidence="7">
    <location>
        <begin position="222"/>
        <end position="231"/>
    </location>
</feature>
<keyword evidence="5 6" id="KW-0539">Nucleus</keyword>
<evidence type="ECO:0000256" key="3">
    <source>
        <dbReference type="ARBA" id="ARBA00023015"/>
    </source>
</evidence>
<dbReference type="GO" id="GO:0016592">
    <property type="term" value="C:mediator complex"/>
    <property type="evidence" value="ECO:0007669"/>
    <property type="project" value="InterPro"/>
</dbReference>
<feature type="compositionally biased region" description="Acidic residues" evidence="7">
    <location>
        <begin position="249"/>
        <end position="266"/>
    </location>
</feature>
<dbReference type="AlphaFoldDB" id="A0A7S3PMV9"/>
<sequence length="390" mass="43547">MGREAYSGTQYNDLRSRLHREIPDQSQSQNGNTENETNTIRDVVRRALGSFKAEIFQLVRNIADSTNGLPTAAPVSKIETSISRLHDKYENLKHAVETLKRHQGFQDKLEDIRTGIEAKDTEIVEFSEVLSERVNNIEKELFEVARPLIGDKFGKRAILNVKTSDVLELAKKLSYSTAAPPGWHFRQNREIPIPFRPPAPQEENMKKGLLFTDTKTLLEGLKESRKIKGEDVTGETGSTSHAIPGTKDVDDEDEDDIVYDEEEDKNSDDKNDKTSGTDNNIDDENTSDEQEKSDVPPMSQLAAPESDALPEQEVEKTSGEGKSSTPTEKQKIPTPEADAISVNVKRPREKDDDSDDSSGDEQEEKKAKKTIGSTYEYDIGISSESESESD</sequence>
<keyword evidence="6" id="KW-0010">Activator</keyword>
<dbReference type="GO" id="GO:0006357">
    <property type="term" value="P:regulation of transcription by RNA polymerase II"/>
    <property type="evidence" value="ECO:0007669"/>
    <property type="project" value="InterPro"/>
</dbReference>
<reference evidence="8" key="1">
    <citation type="submission" date="2021-01" db="EMBL/GenBank/DDBJ databases">
        <authorList>
            <person name="Corre E."/>
            <person name="Pelletier E."/>
            <person name="Niang G."/>
            <person name="Scheremetjew M."/>
            <person name="Finn R."/>
            <person name="Kale V."/>
            <person name="Holt S."/>
            <person name="Cochrane G."/>
            <person name="Meng A."/>
            <person name="Brown T."/>
            <person name="Cohen L."/>
        </authorList>
    </citation>
    <scope>NUCLEOTIDE SEQUENCE</scope>
    <source>
        <strain evidence="8">GSBS06</strain>
    </source>
</reference>
<comment type="subcellular location">
    <subcellularLocation>
        <location evidence="1 6">Nucleus</location>
    </subcellularLocation>
</comment>
<dbReference type="InterPro" id="IPR019258">
    <property type="entry name" value="Mediator_Med4"/>
</dbReference>
<protein>
    <recommendedName>
        <fullName evidence="6">Mediator of RNA polymerase II transcription subunit 4</fullName>
    </recommendedName>
    <alternativeName>
        <fullName evidence="6">Mediator complex subunit 4</fullName>
    </alternativeName>
</protein>
<dbReference type="GO" id="GO:0070847">
    <property type="term" value="C:core mediator complex"/>
    <property type="evidence" value="ECO:0007669"/>
    <property type="project" value="TreeGrafter"/>
</dbReference>
<name>A0A7S3PMV9_9STRA</name>
<dbReference type="PANTHER" id="PTHR13208">
    <property type="entry name" value="MEDIATOR OF RNA POLYMERASE II TRANSCRIPTION SUBUNIT 4"/>
    <property type="match status" value="1"/>
</dbReference>
<dbReference type="GO" id="GO:0003712">
    <property type="term" value="F:transcription coregulator activity"/>
    <property type="evidence" value="ECO:0007669"/>
    <property type="project" value="InterPro"/>
</dbReference>
<dbReference type="PANTHER" id="PTHR13208:SF2">
    <property type="entry name" value="MEDIATOR OF RNA POLYMERASE II TRANSCRIPTION SUBUNIT 4"/>
    <property type="match status" value="1"/>
</dbReference>
<evidence type="ECO:0000313" key="8">
    <source>
        <dbReference type="EMBL" id="CAE0444732.1"/>
    </source>
</evidence>
<organism evidence="8">
    <name type="scientific">Aplanochytrium stocchinoi</name>
    <dbReference type="NCBI Taxonomy" id="215587"/>
    <lineage>
        <taxon>Eukaryota</taxon>
        <taxon>Sar</taxon>
        <taxon>Stramenopiles</taxon>
        <taxon>Bigyra</taxon>
        <taxon>Labyrinthulomycetes</taxon>
        <taxon>Thraustochytrida</taxon>
        <taxon>Thraustochytriidae</taxon>
        <taxon>Aplanochytrium</taxon>
    </lineage>
</organism>
<keyword evidence="4 6" id="KW-0804">Transcription</keyword>
<comment type="subunit">
    <text evidence="6">Component of the Mediator complex.</text>
</comment>
<accession>A0A7S3PMV9</accession>
<evidence type="ECO:0000256" key="1">
    <source>
        <dbReference type="ARBA" id="ARBA00004123"/>
    </source>
</evidence>
<comment type="similarity">
    <text evidence="2 6">Belongs to the Mediator complex subunit 4 family.</text>
</comment>
<evidence type="ECO:0000256" key="7">
    <source>
        <dbReference type="SAM" id="MobiDB-lite"/>
    </source>
</evidence>
<evidence type="ECO:0000256" key="6">
    <source>
        <dbReference type="RuleBase" id="RU364141"/>
    </source>
</evidence>
<feature type="compositionally biased region" description="Acidic residues" evidence="7">
    <location>
        <begin position="352"/>
        <end position="362"/>
    </location>
</feature>
<gene>
    <name evidence="6" type="primary">MED4</name>
    <name evidence="8" type="ORF">ASTO00021_LOCUS14773</name>
</gene>
<proteinExistence type="inferred from homology"/>
<feature type="region of interest" description="Disordered" evidence="7">
    <location>
        <begin position="222"/>
        <end position="390"/>
    </location>
</feature>
<dbReference type="Pfam" id="PF10018">
    <property type="entry name" value="Med4"/>
    <property type="match status" value="1"/>
</dbReference>
<dbReference type="EMBL" id="HBIN01019364">
    <property type="protein sequence ID" value="CAE0444732.1"/>
    <property type="molecule type" value="Transcribed_RNA"/>
</dbReference>
<evidence type="ECO:0000256" key="5">
    <source>
        <dbReference type="ARBA" id="ARBA00023242"/>
    </source>
</evidence>
<comment type="function">
    <text evidence="6">Component of the Mediator complex, a coactivator involved in the regulated transcription of nearly all RNA polymerase II-dependent genes. Mediator functions as a bridge to convey information from gene-specific regulatory proteins to the basal RNA polymerase II transcription machinery. Mediator is recruited to promoters by direct interactions with regulatory proteins and serves as a scaffold for the assembly of a functional preinitiation complex with RNA polymerase II and the general transcription factors.</text>
</comment>